<evidence type="ECO:0000256" key="2">
    <source>
        <dbReference type="ARBA" id="ARBA00022694"/>
    </source>
</evidence>
<keyword evidence="5 7" id="KW-0378">Hydrolase</keyword>
<dbReference type="InterPro" id="IPR000100">
    <property type="entry name" value="RNase_P"/>
</dbReference>
<dbReference type="Gene3D" id="3.30.230.10">
    <property type="match status" value="1"/>
</dbReference>
<dbReference type="OrthoDB" id="9810867at2"/>
<dbReference type="GO" id="GO:0004526">
    <property type="term" value="F:ribonuclease P activity"/>
    <property type="evidence" value="ECO:0007669"/>
    <property type="project" value="UniProtKB-UniRule"/>
</dbReference>
<dbReference type="Proteomes" id="UP000626244">
    <property type="component" value="Unassembled WGS sequence"/>
</dbReference>
<dbReference type="FunFam" id="3.30.230.10:FF:000021">
    <property type="entry name" value="Ribonuclease P protein component"/>
    <property type="match status" value="1"/>
</dbReference>
<evidence type="ECO:0000256" key="5">
    <source>
        <dbReference type="ARBA" id="ARBA00022801"/>
    </source>
</evidence>
<comment type="function">
    <text evidence="1 7">RNaseP catalyzes the removal of the 5'-leader sequence from pre-tRNA to produce the mature 5'-terminus. It can also cleave other RNA substrates such as 4.5S RNA. The protein component plays an auxiliary but essential role in vivo by binding to the 5'-leader sequence and broadening the substrate specificity of the ribozyme.</text>
</comment>
<evidence type="ECO:0000256" key="6">
    <source>
        <dbReference type="ARBA" id="ARBA00022884"/>
    </source>
</evidence>
<evidence type="ECO:0000256" key="8">
    <source>
        <dbReference type="NCBIfam" id="TIGR00188"/>
    </source>
</evidence>
<gene>
    <name evidence="7 9" type="primary">rnpA</name>
    <name evidence="9" type="ORF">GCM10007380_36240</name>
</gene>
<comment type="catalytic activity">
    <reaction evidence="7">
        <text>Endonucleolytic cleavage of RNA, removing 5'-extranucleotides from tRNA precursor.</text>
        <dbReference type="EC" id="3.1.26.5"/>
    </reaction>
</comment>
<dbReference type="AlphaFoldDB" id="A0A8J3AQX6"/>
<comment type="similarity">
    <text evidence="7">Belongs to the RnpA family.</text>
</comment>
<evidence type="ECO:0000256" key="1">
    <source>
        <dbReference type="ARBA" id="ARBA00002663"/>
    </source>
</evidence>
<dbReference type="EC" id="3.1.26.5" evidence="7 8"/>
<dbReference type="InterPro" id="IPR020568">
    <property type="entry name" value="Ribosomal_Su5_D2-typ_SF"/>
</dbReference>
<reference evidence="10" key="1">
    <citation type="journal article" date="2019" name="Int. J. Syst. Evol. Microbiol.">
        <title>The Global Catalogue of Microorganisms (GCM) 10K type strain sequencing project: providing services to taxonomists for standard genome sequencing and annotation.</title>
        <authorList>
            <consortium name="The Broad Institute Genomics Platform"/>
            <consortium name="The Broad Institute Genome Sequencing Center for Infectious Disease"/>
            <person name="Wu L."/>
            <person name="Ma J."/>
        </authorList>
    </citation>
    <scope>NUCLEOTIDE SEQUENCE [LARGE SCALE GENOMIC DNA]</scope>
    <source>
        <strain evidence="10">CGMCC 1.14993</strain>
    </source>
</reference>
<keyword evidence="6 7" id="KW-0694">RNA-binding</keyword>
<comment type="subunit">
    <text evidence="7">Consists of a catalytic RNA component (M1 or rnpB) and a protein subunit.</text>
</comment>
<dbReference type="NCBIfam" id="TIGR00188">
    <property type="entry name" value="rnpA"/>
    <property type="match status" value="1"/>
</dbReference>
<evidence type="ECO:0000256" key="3">
    <source>
        <dbReference type="ARBA" id="ARBA00022722"/>
    </source>
</evidence>
<dbReference type="GO" id="GO:0042781">
    <property type="term" value="F:3'-tRNA processing endoribonuclease activity"/>
    <property type="evidence" value="ECO:0007669"/>
    <property type="project" value="TreeGrafter"/>
</dbReference>
<proteinExistence type="inferred from homology"/>
<organism evidence="9 10">
    <name type="scientific">Gottfriedia solisilvae</name>
    <dbReference type="NCBI Taxonomy" id="1516104"/>
    <lineage>
        <taxon>Bacteria</taxon>
        <taxon>Bacillati</taxon>
        <taxon>Bacillota</taxon>
        <taxon>Bacilli</taxon>
        <taxon>Bacillales</taxon>
        <taxon>Bacillaceae</taxon>
        <taxon>Gottfriedia</taxon>
    </lineage>
</organism>
<evidence type="ECO:0000313" key="9">
    <source>
        <dbReference type="EMBL" id="GGI17094.1"/>
    </source>
</evidence>
<evidence type="ECO:0000313" key="10">
    <source>
        <dbReference type="Proteomes" id="UP000626244"/>
    </source>
</evidence>
<name>A0A8J3AQX6_9BACI</name>
<dbReference type="PANTHER" id="PTHR33992">
    <property type="entry name" value="RIBONUCLEASE P PROTEIN COMPONENT"/>
    <property type="match status" value="1"/>
</dbReference>
<keyword evidence="2 7" id="KW-0819">tRNA processing</keyword>
<dbReference type="PANTHER" id="PTHR33992:SF1">
    <property type="entry name" value="RIBONUCLEASE P PROTEIN COMPONENT"/>
    <property type="match status" value="1"/>
</dbReference>
<dbReference type="GO" id="GO:0000049">
    <property type="term" value="F:tRNA binding"/>
    <property type="evidence" value="ECO:0007669"/>
    <property type="project" value="UniProtKB-UniRule"/>
</dbReference>
<dbReference type="SUPFAM" id="SSF54211">
    <property type="entry name" value="Ribosomal protein S5 domain 2-like"/>
    <property type="match status" value="1"/>
</dbReference>
<sequence>MNKKNRIKKNEDFSRVFREGTSTANRQFVIYTLRKEDQQQYRIGLSVSKKLGNAVVRNHIKRYIRQALHELSDDLQIEMDYVVIARKPCTELPFNEFKKSLIHVLKRAEALKIRDSKHKTDKKQIK</sequence>
<dbReference type="RefSeq" id="WP_088001660.1">
    <property type="nucleotide sequence ID" value="NZ_BMHB01000002.1"/>
</dbReference>
<dbReference type="InterPro" id="IPR014721">
    <property type="entry name" value="Ribsml_uS5_D2-typ_fold_subgr"/>
</dbReference>
<evidence type="ECO:0000256" key="4">
    <source>
        <dbReference type="ARBA" id="ARBA00022759"/>
    </source>
</evidence>
<keyword evidence="10" id="KW-1185">Reference proteome</keyword>
<comment type="caution">
    <text evidence="9">The sequence shown here is derived from an EMBL/GenBank/DDBJ whole genome shotgun (WGS) entry which is preliminary data.</text>
</comment>
<dbReference type="HAMAP" id="MF_00227">
    <property type="entry name" value="RNase_P"/>
    <property type="match status" value="1"/>
</dbReference>
<protein>
    <recommendedName>
        <fullName evidence="7 8">Ribonuclease P protein component</fullName>
        <shortName evidence="7">RNase P protein</shortName>
        <shortName evidence="7">RNaseP protein</shortName>
        <ecNumber evidence="7 8">3.1.26.5</ecNumber>
    </recommendedName>
    <alternativeName>
        <fullName evidence="7">Protein C5</fullName>
    </alternativeName>
</protein>
<dbReference type="Pfam" id="PF00825">
    <property type="entry name" value="Ribonuclease_P"/>
    <property type="match status" value="1"/>
</dbReference>
<dbReference type="GO" id="GO:0001682">
    <property type="term" value="P:tRNA 5'-leader removal"/>
    <property type="evidence" value="ECO:0007669"/>
    <property type="project" value="UniProtKB-UniRule"/>
</dbReference>
<dbReference type="EMBL" id="BMHB01000002">
    <property type="protein sequence ID" value="GGI17094.1"/>
    <property type="molecule type" value="Genomic_DNA"/>
</dbReference>
<accession>A0A8J3AQX6</accession>
<keyword evidence="3 7" id="KW-0540">Nuclease</keyword>
<evidence type="ECO:0000256" key="7">
    <source>
        <dbReference type="HAMAP-Rule" id="MF_00227"/>
    </source>
</evidence>
<dbReference type="GO" id="GO:0030677">
    <property type="term" value="C:ribonuclease P complex"/>
    <property type="evidence" value="ECO:0007669"/>
    <property type="project" value="TreeGrafter"/>
</dbReference>
<keyword evidence="4 7" id="KW-0255">Endonuclease</keyword>